<sequence>MKSQSFAKDGAIAARKDIQADAKIPNVSRKPNPIWKYMGFGENFRPRLPSRNWIIFLSIVGSFTSAVIYDKREKKRNQLKWCKLVEHISKQPLAPLAMPRKLTVYLEAPPMDGLRLAQDHFKDYVKPILVASGLDWEFVQGRKEGDIRGKVADQTRNLRFPTEVHTEKDEILCYRLKNGIKDFEGPGGDIVIGRHTWKEYIRGLHDGWLGPRIKPADVTSIQASENKETKLSDTGSDNTIEEKLGQDNTSSPLDTNIKVSEIQEKNPPTSSRFNINPLSYSTIPIPDEIPSELQPSIPISFPHLPGFLNTPRRIYRFLNRRKLADSIGRETAAVILSNYRPYYSLVEKSPQSDSLSGEIFSQTDEGEKIPMETEQQTALQDEEKEWHKSVWECKDENSEKIWLSPIFIDKRIASRMRRFELSAKEEERARNFSFTEEEIEGRIKGGIRRIFRAGSTYIQRAKVDESITDRNNLS</sequence>
<feature type="region of interest" description="Disordered" evidence="12">
    <location>
        <begin position="219"/>
        <end position="254"/>
    </location>
</feature>
<evidence type="ECO:0000256" key="6">
    <source>
        <dbReference type="ARBA" id="ARBA00022792"/>
    </source>
</evidence>
<keyword evidence="6" id="KW-0999">Mitochondrion inner membrane</keyword>
<dbReference type="GO" id="GO:0015031">
    <property type="term" value="P:protein transport"/>
    <property type="evidence" value="ECO:0007669"/>
    <property type="project" value="UniProtKB-KW"/>
</dbReference>
<protein>
    <recommendedName>
        <fullName evidence="3">Mitochondrial import inner membrane translocase subunit TIM54</fullName>
    </recommendedName>
</protein>
<dbReference type="Proteomes" id="UP000285405">
    <property type="component" value="Unassembled WGS sequence"/>
</dbReference>
<organism evidence="13 14">
    <name type="scientific">Golovinomyces cichoracearum</name>
    <dbReference type="NCBI Taxonomy" id="62708"/>
    <lineage>
        <taxon>Eukaryota</taxon>
        <taxon>Fungi</taxon>
        <taxon>Dikarya</taxon>
        <taxon>Ascomycota</taxon>
        <taxon>Pezizomycotina</taxon>
        <taxon>Leotiomycetes</taxon>
        <taxon>Erysiphales</taxon>
        <taxon>Erysiphaceae</taxon>
        <taxon>Golovinomyces</taxon>
    </lineage>
</organism>
<evidence type="ECO:0000256" key="10">
    <source>
        <dbReference type="ARBA" id="ARBA00023128"/>
    </source>
</evidence>
<keyword evidence="10" id="KW-0496">Mitochondrion</keyword>
<evidence type="ECO:0000256" key="1">
    <source>
        <dbReference type="ARBA" id="ARBA00004434"/>
    </source>
</evidence>
<comment type="similarity">
    <text evidence="2">Belongs to the TIM54 family.</text>
</comment>
<evidence type="ECO:0000256" key="3">
    <source>
        <dbReference type="ARBA" id="ARBA00020796"/>
    </source>
</evidence>
<evidence type="ECO:0000313" key="13">
    <source>
        <dbReference type="EMBL" id="RKF54156.1"/>
    </source>
</evidence>
<accession>A0A420H9P9</accession>
<keyword evidence="5" id="KW-0812">Transmembrane</keyword>
<dbReference type="Pfam" id="PF11711">
    <property type="entry name" value="Tim54"/>
    <property type="match status" value="1"/>
</dbReference>
<evidence type="ECO:0000256" key="8">
    <source>
        <dbReference type="ARBA" id="ARBA00022989"/>
    </source>
</evidence>
<name>A0A420H9P9_9PEZI</name>
<dbReference type="AlphaFoldDB" id="A0A420H9P9"/>
<reference evidence="13 14" key="1">
    <citation type="journal article" date="2018" name="BMC Genomics">
        <title>Comparative genome analyses reveal sequence features reflecting distinct modes of host-adaptation between dicot and monocot powdery mildew.</title>
        <authorList>
            <person name="Wu Y."/>
            <person name="Ma X."/>
            <person name="Pan Z."/>
            <person name="Kale S.D."/>
            <person name="Song Y."/>
            <person name="King H."/>
            <person name="Zhang Q."/>
            <person name="Presley C."/>
            <person name="Deng X."/>
            <person name="Wei C.I."/>
            <person name="Xiao S."/>
        </authorList>
    </citation>
    <scope>NUCLEOTIDE SEQUENCE [LARGE SCALE GENOMIC DNA]</scope>
    <source>
        <strain evidence="13">UCSC1</strain>
    </source>
</reference>
<evidence type="ECO:0000313" key="14">
    <source>
        <dbReference type="Proteomes" id="UP000285405"/>
    </source>
</evidence>
<evidence type="ECO:0000256" key="12">
    <source>
        <dbReference type="SAM" id="MobiDB-lite"/>
    </source>
</evidence>
<keyword evidence="4" id="KW-0813">Transport</keyword>
<keyword evidence="9" id="KW-0811">Translocation</keyword>
<evidence type="ECO:0000256" key="4">
    <source>
        <dbReference type="ARBA" id="ARBA00022448"/>
    </source>
</evidence>
<dbReference type="GO" id="GO:0005743">
    <property type="term" value="C:mitochondrial inner membrane"/>
    <property type="evidence" value="ECO:0007669"/>
    <property type="project" value="UniProtKB-SubCell"/>
</dbReference>
<evidence type="ECO:0000256" key="11">
    <source>
        <dbReference type="ARBA" id="ARBA00023136"/>
    </source>
</evidence>
<dbReference type="OrthoDB" id="5598305at2759"/>
<gene>
    <name evidence="13" type="ORF">GcC1_214003</name>
</gene>
<evidence type="ECO:0000256" key="2">
    <source>
        <dbReference type="ARBA" id="ARBA00006355"/>
    </source>
</evidence>
<evidence type="ECO:0000256" key="9">
    <source>
        <dbReference type="ARBA" id="ARBA00023010"/>
    </source>
</evidence>
<comment type="caution">
    <text evidence="13">The sequence shown here is derived from an EMBL/GenBank/DDBJ whole genome shotgun (WGS) entry which is preliminary data.</text>
</comment>
<comment type="subcellular location">
    <subcellularLocation>
        <location evidence="1">Mitochondrion inner membrane</location>
        <topology evidence="1">Single-pass membrane protein</topology>
    </subcellularLocation>
</comment>
<dbReference type="EMBL" id="MCBR01021411">
    <property type="protein sequence ID" value="RKF54156.1"/>
    <property type="molecule type" value="Genomic_DNA"/>
</dbReference>
<evidence type="ECO:0000256" key="5">
    <source>
        <dbReference type="ARBA" id="ARBA00022692"/>
    </source>
</evidence>
<keyword evidence="7" id="KW-0653">Protein transport</keyword>
<keyword evidence="11" id="KW-0472">Membrane</keyword>
<evidence type="ECO:0000256" key="7">
    <source>
        <dbReference type="ARBA" id="ARBA00022927"/>
    </source>
</evidence>
<proteinExistence type="inferred from homology"/>
<dbReference type="InterPro" id="IPR021056">
    <property type="entry name" value="Mt_import_IM_translocase_Tim54"/>
</dbReference>
<keyword evidence="8" id="KW-1133">Transmembrane helix</keyword>